<dbReference type="SMART" id="SM00248">
    <property type="entry name" value="ANK"/>
    <property type="match status" value="7"/>
</dbReference>
<name>A0A8H5TGX3_9HYPO</name>
<feature type="repeat" description="ANK" evidence="3">
    <location>
        <begin position="914"/>
        <end position="940"/>
    </location>
</feature>
<dbReference type="Pfam" id="PF12796">
    <property type="entry name" value="Ank_2"/>
    <property type="match status" value="3"/>
</dbReference>
<feature type="region of interest" description="Disordered" evidence="4">
    <location>
        <begin position="726"/>
        <end position="745"/>
    </location>
</feature>
<feature type="region of interest" description="Disordered" evidence="4">
    <location>
        <begin position="1112"/>
        <end position="1141"/>
    </location>
</feature>
<dbReference type="SUPFAM" id="SSF48403">
    <property type="entry name" value="Ankyrin repeat"/>
    <property type="match status" value="1"/>
</dbReference>
<organism evidence="5 6">
    <name type="scientific">Fusarium denticulatum</name>
    <dbReference type="NCBI Taxonomy" id="48507"/>
    <lineage>
        <taxon>Eukaryota</taxon>
        <taxon>Fungi</taxon>
        <taxon>Dikarya</taxon>
        <taxon>Ascomycota</taxon>
        <taxon>Pezizomycotina</taxon>
        <taxon>Sordariomycetes</taxon>
        <taxon>Hypocreomycetidae</taxon>
        <taxon>Hypocreales</taxon>
        <taxon>Nectriaceae</taxon>
        <taxon>Fusarium</taxon>
        <taxon>Fusarium fujikuroi species complex</taxon>
    </lineage>
</organism>
<gene>
    <name evidence="5" type="ORF">FDENT_11580</name>
</gene>
<dbReference type="Proteomes" id="UP000562682">
    <property type="component" value="Unassembled WGS sequence"/>
</dbReference>
<feature type="repeat" description="ANK" evidence="3">
    <location>
        <begin position="984"/>
        <end position="1004"/>
    </location>
</feature>
<dbReference type="SUPFAM" id="SSF140860">
    <property type="entry name" value="Pseudo ankyrin repeat-like"/>
    <property type="match status" value="1"/>
</dbReference>
<proteinExistence type="predicted"/>
<dbReference type="InterPro" id="IPR036770">
    <property type="entry name" value="Ankyrin_rpt-contain_sf"/>
</dbReference>
<feature type="region of interest" description="Disordered" evidence="4">
    <location>
        <begin position="1166"/>
        <end position="1193"/>
    </location>
</feature>
<dbReference type="Gene3D" id="1.25.40.20">
    <property type="entry name" value="Ankyrin repeat-containing domain"/>
    <property type="match status" value="3"/>
</dbReference>
<reference evidence="5 6" key="1">
    <citation type="submission" date="2020-05" db="EMBL/GenBank/DDBJ databases">
        <title>Identification and distribution of gene clusters putatively required for synthesis of sphingolipid metabolism inhibitors in phylogenetically diverse species of the filamentous fungus Fusarium.</title>
        <authorList>
            <person name="Kim H.-S."/>
            <person name="Busman M."/>
            <person name="Brown D.W."/>
            <person name="Divon H."/>
            <person name="Uhlig S."/>
            <person name="Proctor R.H."/>
        </authorList>
    </citation>
    <scope>NUCLEOTIDE SEQUENCE [LARGE SCALE GENOMIC DNA]</scope>
    <source>
        <strain evidence="5 6">NRRL 25311</strain>
    </source>
</reference>
<dbReference type="PROSITE" id="PS50088">
    <property type="entry name" value="ANK_REPEAT"/>
    <property type="match status" value="6"/>
</dbReference>
<dbReference type="EMBL" id="JAAOAK010000378">
    <property type="protein sequence ID" value="KAF5669312.1"/>
    <property type="molecule type" value="Genomic_DNA"/>
</dbReference>
<sequence>MTALRAMVRRHLANGINHRDLDPGFELDWFVLSLANPSTAPWLPEVTKSKRAWDYSEIWKNVKIRSHHLWKKLMPDPHTAEAEKTERPKDANSEPAFPIWKIDSGTPGNIQDLDAQTIEEADVRTGSAADEKRFQEISGLANANSILLLRRTMKAKTKFFNADSCDTIGFNVKKTADGWAARADELDAALSLWLYSVSREASQDGDSMSVFPSSDDLWVRGGKVQKRRCLQILGPSTAGLLRDLDWWMPNGLKGILAAQVQRNPRPEEDQEKRFPHMVRAERIACSGKRWPDFDESKMTPSIEDRDAMDREAFGFSWKDLPTFKAKESKQMTRWRWRPTEEVRREIPSRKTAISCPLVVESQDSLERLYARDMFSSFVWALSSHLKPSCVGKTLEATILSSNITETTDTMSLRNEDLSSLAKAIAEQCLWAEHEVYLIFIPPLSATDNLPGVDTVIDLALQAALQPEKEQDWPQAQIPYDWLFDTAMLFPPTSYVYWKSVAILLRLHARITYSEMRSYGSQRDDVYESQDLLKMRARIRSMLYEENQNIVNVRISLEKMFDNHKELKPFPFSTEIGSGPHVWGRLHYMEDWPLIKPNVFNSKVIRGDGLDIFNFTELHHTMRSNLLGNEHTYQQLLDVEDISFRRRFDLQGLLNKYFKDMNSSIERVNMLESDPTYWPEHFSKALIAPAKHCRELLRNGVNVNAPDMDHWTPLHHACHLVISEPQSETTGIEPDVRPNADNTRNPETAMRNFYEDRVMKKAKSLIIQWVSINAKGLDGFTPLHCAAKCGHVGLVDLLIQHGAEIKAPDGNGRTPMHLAAAEDYSELLQKFLNHGFDLNTRDRAGRTPLHLAIMHEATGSIEELTILGADLIVTDSCGRTPLHIAALYNFGDCIDKLLENEEVAGNGGVNVKDDKGRTPLHLAALFNSGKAIKTLLPHHVDGTVAVQDNEGQAPLHLAAMSGAFDAVGILMSKQAKHSWLPIDNNGNTPFHLAAQEGHLDIIETMGELLKKFDLNPSVLLSKTKSDGMGAFSTAVVQRHLSSAWALLDLAAELGHHGKVMLKEQMLEEVDNFNETTLAQVVYREREDDALGLIERGANVNVEWLTSAASEKSGIPMSTIGSQQRYPRRHHERKNHTNSDDDYHGIFRPVVPIEMSHVFGPFWHVNRTTLNQPRNSENGDDDDGEDELSRVTNSL</sequence>
<dbReference type="PANTHER" id="PTHR24166:SF48">
    <property type="entry name" value="PROTEIN VAPYRIN"/>
    <property type="match status" value="1"/>
</dbReference>
<evidence type="ECO:0000313" key="6">
    <source>
        <dbReference type="Proteomes" id="UP000562682"/>
    </source>
</evidence>
<evidence type="ECO:0000313" key="5">
    <source>
        <dbReference type="EMBL" id="KAF5669312.1"/>
    </source>
</evidence>
<evidence type="ECO:0000256" key="2">
    <source>
        <dbReference type="ARBA" id="ARBA00023043"/>
    </source>
</evidence>
<feature type="repeat" description="ANK" evidence="3">
    <location>
        <begin position="777"/>
        <end position="809"/>
    </location>
</feature>
<feature type="repeat" description="ANK" evidence="3">
    <location>
        <begin position="843"/>
        <end position="875"/>
    </location>
</feature>
<dbReference type="PANTHER" id="PTHR24166">
    <property type="entry name" value="ROLLING PEBBLES, ISOFORM B"/>
    <property type="match status" value="1"/>
</dbReference>
<keyword evidence="6" id="KW-1185">Reference proteome</keyword>
<feature type="repeat" description="ANK" evidence="3">
    <location>
        <begin position="949"/>
        <end position="974"/>
    </location>
</feature>
<comment type="caution">
    <text evidence="5">The sequence shown here is derived from an EMBL/GenBank/DDBJ whole genome shotgun (WGS) entry which is preliminary data.</text>
</comment>
<evidence type="ECO:0000256" key="4">
    <source>
        <dbReference type="SAM" id="MobiDB-lite"/>
    </source>
</evidence>
<protein>
    <submittedName>
        <fullName evidence="5">Ankyrin repeat</fullName>
    </submittedName>
</protein>
<dbReference type="InterPro" id="IPR050889">
    <property type="entry name" value="Dendritic_Spine_Reg/Scaffold"/>
</dbReference>
<feature type="region of interest" description="Disordered" evidence="4">
    <location>
        <begin position="75"/>
        <end position="98"/>
    </location>
</feature>
<feature type="compositionally biased region" description="Basic and acidic residues" evidence="4">
    <location>
        <begin position="75"/>
        <end position="92"/>
    </location>
</feature>
<evidence type="ECO:0000256" key="1">
    <source>
        <dbReference type="ARBA" id="ARBA00022737"/>
    </source>
</evidence>
<feature type="repeat" description="ANK" evidence="3">
    <location>
        <begin position="810"/>
        <end position="842"/>
    </location>
</feature>
<evidence type="ECO:0000256" key="3">
    <source>
        <dbReference type="PROSITE-ProRule" id="PRU00023"/>
    </source>
</evidence>
<keyword evidence="2 3" id="KW-0040">ANK repeat</keyword>
<dbReference type="AlphaFoldDB" id="A0A8H5TGX3"/>
<dbReference type="InterPro" id="IPR002110">
    <property type="entry name" value="Ankyrin_rpt"/>
</dbReference>
<accession>A0A8H5TGX3</accession>
<keyword evidence="1" id="KW-0677">Repeat</keyword>
<dbReference type="PROSITE" id="PS50297">
    <property type="entry name" value="ANK_REP_REGION"/>
    <property type="match status" value="6"/>
</dbReference>